<sequence length="448" mass="51160">MYKRLSSVMFPIFAVLLIGALVWGYQENQEKNAILIKAENQYQRAFHDLSFHMDKLHSEIGNTLAVHATSQGMHRKGLMNVWRLTSEAQNEINQLPLTMLPFSETEEFLSRISNFAYQASMRDLTNEPLSEKEMGNLKKLYANSSEITKNLQNVQQRVISDRLRWMDAESAMATEEQTMDNTIVDGFRTVNKKVQEYPELDWGPSVSSIYAKRSVKKLDGLPMTKEQIQSKAAKFSDAEHGKIQIQENGKGTDWESYTATIDQSKDSKLMMDFTRNGGLLISYSDTRPIGTKKVTRKDAMSKADQFLSNKGYKDMKAVNYDEFGNLGNLTYVRKQGDTLIYPEKMSVRVGLDNGDVTGFQASDFVYEHQKKREIPKAALTVEQARKKLNPEFEESYARKSLIKNDYSKEVLCYEFGGRINGTKYKIYINADTGMEEAVEEIKPVNETT</sequence>
<keyword evidence="5" id="KW-1185">Reference proteome</keyword>
<dbReference type="RefSeq" id="WP_053780667.1">
    <property type="nucleotide sequence ID" value="NZ_LITU01000053.1"/>
</dbReference>
<proteinExistence type="predicted"/>
<gene>
    <name evidence="4" type="ORF">AMS66_10030</name>
</gene>
<dbReference type="InterPro" id="IPR025711">
    <property type="entry name" value="PepSY"/>
</dbReference>
<comment type="caution">
    <text evidence="4">The sequence shown here is derived from an EMBL/GenBank/DDBJ whole genome shotgun (WGS) entry which is preliminary data.</text>
</comment>
<dbReference type="OrthoDB" id="2372097at2"/>
<evidence type="ECO:0000313" key="5">
    <source>
        <dbReference type="Proteomes" id="UP000037688"/>
    </source>
</evidence>
<dbReference type="GO" id="GO:0009847">
    <property type="term" value="P:spore germination"/>
    <property type="evidence" value="ECO:0007669"/>
    <property type="project" value="InterPro"/>
</dbReference>
<dbReference type="Pfam" id="PF03413">
    <property type="entry name" value="PepSY"/>
    <property type="match status" value="1"/>
</dbReference>
<feature type="domain" description="PepSY" evidence="1">
    <location>
        <begin position="379"/>
        <end position="433"/>
    </location>
</feature>
<dbReference type="InterPro" id="IPR048402">
    <property type="entry name" value="YpeB_N"/>
</dbReference>
<organism evidence="4 5">
    <name type="scientific">Paenibacillus xylanivorans</name>
    <dbReference type="NCBI Taxonomy" id="1705561"/>
    <lineage>
        <taxon>Bacteria</taxon>
        <taxon>Bacillati</taxon>
        <taxon>Bacillota</taxon>
        <taxon>Bacilli</taxon>
        <taxon>Bacillales</taxon>
        <taxon>Paenibacillaceae</taxon>
        <taxon>Paenibacillus</taxon>
    </lineage>
</organism>
<feature type="domain" description="Sporulation protein YpeB PepSY1 and PepSY2" evidence="2">
    <location>
        <begin position="185"/>
        <end position="375"/>
    </location>
</feature>
<accession>A0A0M9BPL9</accession>
<dbReference type="EMBL" id="LITU01000053">
    <property type="protein sequence ID" value="KOY16219.1"/>
    <property type="molecule type" value="Genomic_DNA"/>
</dbReference>
<dbReference type="Proteomes" id="UP000037688">
    <property type="component" value="Unassembled WGS sequence"/>
</dbReference>
<protein>
    <submittedName>
        <fullName evidence="4">Sporulation protein</fullName>
    </submittedName>
</protein>
<evidence type="ECO:0000259" key="1">
    <source>
        <dbReference type="Pfam" id="PF03413"/>
    </source>
</evidence>
<dbReference type="Pfam" id="PF20769">
    <property type="entry name" value="YPEB_N"/>
    <property type="match status" value="1"/>
</dbReference>
<dbReference type="PATRIC" id="fig|1705561.3.peg.1857"/>
<dbReference type="InterPro" id="IPR014239">
    <property type="entry name" value="YpeB_PepSY1-2"/>
</dbReference>
<dbReference type="NCBIfam" id="TIGR02889">
    <property type="entry name" value="spore_YpeB"/>
    <property type="match status" value="1"/>
</dbReference>
<reference evidence="4 5" key="1">
    <citation type="submission" date="2015-08" db="EMBL/GenBank/DDBJ databases">
        <title>Draft genome sequence of cellulolytic and xylanolytic Paenibacillus sp. A59, isolated from a decaying forest soil from Patagonia, Argentina.</title>
        <authorList>
            <person name="Ghio S."/>
            <person name="Caceres A.M."/>
            <person name="Talia P."/>
            <person name="Grasso D."/>
            <person name="Campos E."/>
        </authorList>
    </citation>
    <scope>NUCLEOTIDE SEQUENCE [LARGE SCALE GENOMIC DNA]</scope>
    <source>
        <strain evidence="4 5">A59</strain>
    </source>
</reference>
<dbReference type="AlphaFoldDB" id="A0A0M9BPL9"/>
<evidence type="ECO:0000259" key="2">
    <source>
        <dbReference type="Pfam" id="PF14620"/>
    </source>
</evidence>
<name>A0A0M9BPL9_9BACL</name>
<feature type="domain" description="Sporulation protein YpeB N-terminal" evidence="3">
    <location>
        <begin position="30"/>
        <end position="167"/>
    </location>
</feature>
<evidence type="ECO:0000313" key="4">
    <source>
        <dbReference type="EMBL" id="KOY16219.1"/>
    </source>
</evidence>
<dbReference type="Pfam" id="PF14620">
    <property type="entry name" value="YPEB_PepSY1-2"/>
    <property type="match status" value="1"/>
</dbReference>
<evidence type="ECO:0000259" key="3">
    <source>
        <dbReference type="Pfam" id="PF20769"/>
    </source>
</evidence>